<dbReference type="Proteomes" id="UP001055811">
    <property type="component" value="Linkage Group LG01"/>
</dbReference>
<evidence type="ECO:0000313" key="1">
    <source>
        <dbReference type="EMBL" id="KAI3788699.1"/>
    </source>
</evidence>
<name>A0ACB9GYY9_CICIN</name>
<sequence length="140" mass="16244">MCSKQVLRNISGGRGMLLKTLTPNMQSNAARAIVRIVDSESNGEIKKRGRKGKDRNDDEDNRKRDGNFERFPGILHEGEIDKRVQRCLWVLVKESSHVRTITLNRPKQQNDLPFEMVFLLLELFHAYEENPDVKLIRLKS</sequence>
<reference evidence="1 2" key="2">
    <citation type="journal article" date="2022" name="Mol. Ecol. Resour.">
        <title>The genomes of chicory, endive, great burdock and yacon provide insights into Asteraceae paleo-polyploidization history and plant inulin production.</title>
        <authorList>
            <person name="Fan W."/>
            <person name="Wang S."/>
            <person name="Wang H."/>
            <person name="Wang A."/>
            <person name="Jiang F."/>
            <person name="Liu H."/>
            <person name="Zhao H."/>
            <person name="Xu D."/>
            <person name="Zhang Y."/>
        </authorList>
    </citation>
    <scope>NUCLEOTIDE SEQUENCE [LARGE SCALE GENOMIC DNA]</scope>
    <source>
        <strain evidence="2">cv. Punajuju</strain>
        <tissue evidence="1">Leaves</tissue>
    </source>
</reference>
<gene>
    <name evidence="1" type="ORF">L2E82_01472</name>
</gene>
<organism evidence="1 2">
    <name type="scientific">Cichorium intybus</name>
    <name type="common">Chicory</name>
    <dbReference type="NCBI Taxonomy" id="13427"/>
    <lineage>
        <taxon>Eukaryota</taxon>
        <taxon>Viridiplantae</taxon>
        <taxon>Streptophyta</taxon>
        <taxon>Embryophyta</taxon>
        <taxon>Tracheophyta</taxon>
        <taxon>Spermatophyta</taxon>
        <taxon>Magnoliopsida</taxon>
        <taxon>eudicotyledons</taxon>
        <taxon>Gunneridae</taxon>
        <taxon>Pentapetalae</taxon>
        <taxon>asterids</taxon>
        <taxon>campanulids</taxon>
        <taxon>Asterales</taxon>
        <taxon>Asteraceae</taxon>
        <taxon>Cichorioideae</taxon>
        <taxon>Cichorieae</taxon>
        <taxon>Cichoriinae</taxon>
        <taxon>Cichorium</taxon>
    </lineage>
</organism>
<dbReference type="EMBL" id="CM042009">
    <property type="protein sequence ID" value="KAI3788699.1"/>
    <property type="molecule type" value="Genomic_DNA"/>
</dbReference>
<protein>
    <submittedName>
        <fullName evidence="1">Uncharacterized protein</fullName>
    </submittedName>
</protein>
<proteinExistence type="predicted"/>
<evidence type="ECO:0000313" key="2">
    <source>
        <dbReference type="Proteomes" id="UP001055811"/>
    </source>
</evidence>
<comment type="caution">
    <text evidence="1">The sequence shown here is derived from an EMBL/GenBank/DDBJ whole genome shotgun (WGS) entry which is preliminary data.</text>
</comment>
<reference evidence="2" key="1">
    <citation type="journal article" date="2022" name="Mol. Ecol. Resour.">
        <title>The genomes of chicory, endive, great burdock and yacon provide insights into Asteraceae palaeo-polyploidization history and plant inulin production.</title>
        <authorList>
            <person name="Fan W."/>
            <person name="Wang S."/>
            <person name="Wang H."/>
            <person name="Wang A."/>
            <person name="Jiang F."/>
            <person name="Liu H."/>
            <person name="Zhao H."/>
            <person name="Xu D."/>
            <person name="Zhang Y."/>
        </authorList>
    </citation>
    <scope>NUCLEOTIDE SEQUENCE [LARGE SCALE GENOMIC DNA]</scope>
    <source>
        <strain evidence="2">cv. Punajuju</strain>
    </source>
</reference>
<keyword evidence="2" id="KW-1185">Reference proteome</keyword>
<accession>A0ACB9GYY9</accession>